<dbReference type="EC" id="3.6.4.13" evidence="1"/>
<keyword evidence="3 12" id="KW-0547">Nucleotide-binding</keyword>
<dbReference type="InterPro" id="IPR044742">
    <property type="entry name" value="DEAD/DEAH_RhlB"/>
</dbReference>
<dbReference type="PROSITE" id="PS51195">
    <property type="entry name" value="Q_MOTIF"/>
    <property type="match status" value="1"/>
</dbReference>
<dbReference type="SUPFAM" id="SSF52540">
    <property type="entry name" value="P-loop containing nucleoside triphosphate hydrolases"/>
    <property type="match status" value="1"/>
</dbReference>
<comment type="similarity">
    <text evidence="8 12">Belongs to the DEAD box helicase family.</text>
</comment>
<dbReference type="Pfam" id="PF00270">
    <property type="entry name" value="DEAD"/>
    <property type="match status" value="1"/>
</dbReference>
<reference evidence="17" key="1">
    <citation type="journal article" date="2021" name="Microb. Physiol.">
        <title>Proteogenomic Insights into the Physiology of Marine, Sulfate-Reducing, Filamentous Desulfonema limicola and Desulfonema magnum.</title>
        <authorList>
            <person name="Schnaars V."/>
            <person name="Wohlbrand L."/>
            <person name="Scheve S."/>
            <person name="Hinrichs C."/>
            <person name="Reinhardt R."/>
            <person name="Rabus R."/>
        </authorList>
    </citation>
    <scope>NUCLEOTIDE SEQUENCE</scope>
    <source>
        <strain evidence="17">4be13</strain>
    </source>
</reference>
<keyword evidence="4 12" id="KW-0378">Hydrolase</keyword>
<evidence type="ECO:0000259" key="16">
    <source>
        <dbReference type="PROSITE" id="PS51195"/>
    </source>
</evidence>
<keyword evidence="2" id="KW-0963">Cytoplasm</keyword>
<dbReference type="Pfam" id="PF03880">
    <property type="entry name" value="DbpA"/>
    <property type="match status" value="1"/>
</dbReference>
<dbReference type="GO" id="GO:0005829">
    <property type="term" value="C:cytosol"/>
    <property type="evidence" value="ECO:0007669"/>
    <property type="project" value="TreeGrafter"/>
</dbReference>
<evidence type="ECO:0000256" key="1">
    <source>
        <dbReference type="ARBA" id="ARBA00012552"/>
    </source>
</evidence>
<dbReference type="SMART" id="SM00490">
    <property type="entry name" value="HELICc"/>
    <property type="match status" value="1"/>
</dbReference>
<evidence type="ECO:0000256" key="11">
    <source>
        <dbReference type="PROSITE-ProRule" id="PRU00552"/>
    </source>
</evidence>
<accession>A0A975GS58</accession>
<dbReference type="PROSITE" id="PS51194">
    <property type="entry name" value="HELICASE_CTER"/>
    <property type="match status" value="1"/>
</dbReference>
<evidence type="ECO:0000256" key="8">
    <source>
        <dbReference type="ARBA" id="ARBA00038437"/>
    </source>
</evidence>
<dbReference type="InterPro" id="IPR014014">
    <property type="entry name" value="RNA_helicase_DEAD_Q_motif"/>
</dbReference>
<dbReference type="PANTHER" id="PTHR47959:SF13">
    <property type="entry name" value="ATP-DEPENDENT RNA HELICASE RHLE"/>
    <property type="match status" value="1"/>
</dbReference>
<name>A0A975GS58_9BACT</name>
<dbReference type="GO" id="GO:0016787">
    <property type="term" value="F:hydrolase activity"/>
    <property type="evidence" value="ECO:0007669"/>
    <property type="project" value="UniProtKB-KW"/>
</dbReference>
<feature type="short sequence motif" description="Q motif" evidence="11">
    <location>
        <begin position="3"/>
        <end position="31"/>
    </location>
</feature>
<gene>
    <name evidence="17" type="primary">cshA</name>
    <name evidence="17" type="ORF">dnm_076420</name>
</gene>
<dbReference type="InterPro" id="IPR057325">
    <property type="entry name" value="DeaD_dimer"/>
</dbReference>
<evidence type="ECO:0000256" key="10">
    <source>
        <dbReference type="ARBA" id="ARBA00074363"/>
    </source>
</evidence>
<dbReference type="EMBL" id="CP061800">
    <property type="protein sequence ID" value="QTA91572.1"/>
    <property type="molecule type" value="Genomic_DNA"/>
</dbReference>
<dbReference type="GO" id="GO:0042255">
    <property type="term" value="P:ribosome assembly"/>
    <property type="evidence" value="ECO:0007669"/>
    <property type="project" value="UniProtKB-ARBA"/>
</dbReference>
<evidence type="ECO:0000313" key="18">
    <source>
        <dbReference type="Proteomes" id="UP000663722"/>
    </source>
</evidence>
<dbReference type="PROSITE" id="PS00039">
    <property type="entry name" value="DEAD_ATP_HELICASE"/>
    <property type="match status" value="1"/>
</dbReference>
<dbReference type="Pfam" id="PF25399">
    <property type="entry name" value="DeaD_dimer"/>
    <property type="match status" value="1"/>
</dbReference>
<dbReference type="PANTHER" id="PTHR47959">
    <property type="entry name" value="ATP-DEPENDENT RNA HELICASE RHLE-RELATED"/>
    <property type="match status" value="1"/>
</dbReference>
<dbReference type="InterPro" id="IPR000629">
    <property type="entry name" value="RNA-helicase_DEAD-box_CS"/>
</dbReference>
<dbReference type="SMART" id="SM00487">
    <property type="entry name" value="DEXDc"/>
    <property type="match status" value="1"/>
</dbReference>
<keyword evidence="7" id="KW-0346">Stress response</keyword>
<dbReference type="InterPro" id="IPR005580">
    <property type="entry name" value="DbpA/CsdA_RNA-bd_dom"/>
</dbReference>
<dbReference type="AlphaFoldDB" id="A0A975GS58"/>
<dbReference type="GO" id="GO:0003676">
    <property type="term" value="F:nucleic acid binding"/>
    <property type="evidence" value="ECO:0007669"/>
    <property type="project" value="InterPro"/>
</dbReference>
<dbReference type="Gene3D" id="3.40.50.300">
    <property type="entry name" value="P-loop containing nucleotide triphosphate hydrolases"/>
    <property type="match status" value="2"/>
</dbReference>
<feature type="domain" description="DEAD-box RNA helicase Q" evidence="16">
    <location>
        <begin position="3"/>
        <end position="31"/>
    </location>
</feature>
<evidence type="ECO:0000256" key="5">
    <source>
        <dbReference type="ARBA" id="ARBA00022806"/>
    </source>
</evidence>
<dbReference type="Pfam" id="PF00271">
    <property type="entry name" value="Helicase_C"/>
    <property type="match status" value="1"/>
</dbReference>
<feature type="domain" description="Helicase ATP-binding" evidence="14">
    <location>
        <begin position="34"/>
        <end position="204"/>
    </location>
</feature>
<feature type="compositionally biased region" description="Basic residues" evidence="13">
    <location>
        <begin position="449"/>
        <end position="458"/>
    </location>
</feature>
<evidence type="ECO:0000259" key="14">
    <source>
        <dbReference type="PROSITE" id="PS51192"/>
    </source>
</evidence>
<dbReference type="InterPro" id="IPR012677">
    <property type="entry name" value="Nucleotide-bd_a/b_plait_sf"/>
</dbReference>
<evidence type="ECO:0000256" key="2">
    <source>
        <dbReference type="ARBA" id="ARBA00022490"/>
    </source>
</evidence>
<feature type="region of interest" description="Disordered" evidence="13">
    <location>
        <begin position="426"/>
        <end position="470"/>
    </location>
</feature>
<evidence type="ECO:0000256" key="4">
    <source>
        <dbReference type="ARBA" id="ARBA00022801"/>
    </source>
</evidence>
<evidence type="ECO:0000256" key="6">
    <source>
        <dbReference type="ARBA" id="ARBA00022840"/>
    </source>
</evidence>
<protein>
    <recommendedName>
        <fullName evidence="10">DEAD-box ATP-dependent RNA helicase RhpA</fullName>
        <ecNumber evidence="1">3.6.4.13</ecNumber>
    </recommendedName>
</protein>
<evidence type="ECO:0000313" key="17">
    <source>
        <dbReference type="EMBL" id="QTA91572.1"/>
    </source>
</evidence>
<sequence length="544" mass="60601">MTTTFTQLNLNPQLVQTTDELGYATPTPIQSAIIPTMLTGQDVIGQAQTGTGKTAAFSLPILNNLVTKQGHVQSLVLAPTRELAIQVADAMYKYGRYPGARVLAVYGGQPYGRQISRLRKGVDIVVGTPGRLLDLIHQKALDISKLSSVVLDEADEMLSMGFISDIEAILNETPRDRQTALFSATLPQGIRRIAKRYMNDPQSFTIGHKQLTVAAVEQRYYLMNEADKLAALTRLFEIEEITSALIFVRTRLGTGELVNELALRGFPAEALNGDLSQDARVQVLNRFRKNQIKVLVATDVAARGLDIDDISHVFNYDLPQDPELYVHRVGRTGRAGKTGIAISLLAPKERWRLGRIESYTKQKISKSVLPTAEDIQNCRESRLVEQMMVWLRRGRCQREREIVGELTGGGHDPLEIAAAALKMARGEEKQRPVEPISEVQEYRQQKNKTDKRRNRRSRRDRDNNSHEKGMVRLTLSTGKSDGVCVSHVMGTLSHYADIPGRSIGKISIQKKHTFVDVPEKFVGKVLAKTGTYRIGKQNVAVKRA</sequence>
<feature type="domain" description="Helicase C-terminal" evidence="15">
    <location>
        <begin position="231"/>
        <end position="376"/>
    </location>
</feature>
<keyword evidence="6 12" id="KW-0067">ATP-binding</keyword>
<dbReference type="Gene3D" id="3.30.70.330">
    <property type="match status" value="1"/>
</dbReference>
<evidence type="ECO:0000256" key="13">
    <source>
        <dbReference type="SAM" id="MobiDB-lite"/>
    </source>
</evidence>
<evidence type="ECO:0000259" key="15">
    <source>
        <dbReference type="PROSITE" id="PS51194"/>
    </source>
</evidence>
<evidence type="ECO:0000256" key="3">
    <source>
        <dbReference type="ARBA" id="ARBA00022741"/>
    </source>
</evidence>
<dbReference type="GO" id="GO:0003724">
    <property type="term" value="F:RNA helicase activity"/>
    <property type="evidence" value="ECO:0007669"/>
    <property type="project" value="UniProtKB-EC"/>
</dbReference>
<evidence type="ECO:0000256" key="12">
    <source>
        <dbReference type="RuleBase" id="RU000492"/>
    </source>
</evidence>
<dbReference type="GO" id="GO:0009266">
    <property type="term" value="P:response to temperature stimulus"/>
    <property type="evidence" value="ECO:0007669"/>
    <property type="project" value="UniProtKB-ARBA"/>
</dbReference>
<comment type="catalytic activity">
    <reaction evidence="9">
        <text>ATP + H2O = ADP + phosphate + H(+)</text>
        <dbReference type="Rhea" id="RHEA:13065"/>
        <dbReference type="ChEBI" id="CHEBI:15377"/>
        <dbReference type="ChEBI" id="CHEBI:15378"/>
        <dbReference type="ChEBI" id="CHEBI:30616"/>
        <dbReference type="ChEBI" id="CHEBI:43474"/>
        <dbReference type="ChEBI" id="CHEBI:456216"/>
        <dbReference type="EC" id="3.6.4.13"/>
    </reaction>
</comment>
<proteinExistence type="inferred from homology"/>
<dbReference type="InterPro" id="IPR014001">
    <property type="entry name" value="Helicase_ATP-bd"/>
</dbReference>
<keyword evidence="5 12" id="KW-0347">Helicase</keyword>
<dbReference type="InterPro" id="IPR001650">
    <property type="entry name" value="Helicase_C-like"/>
</dbReference>
<dbReference type="CDD" id="cd18787">
    <property type="entry name" value="SF2_C_DEAD"/>
    <property type="match status" value="1"/>
</dbReference>
<dbReference type="FunFam" id="3.40.50.300:FF:000108">
    <property type="entry name" value="ATP-dependent RNA helicase RhlE"/>
    <property type="match status" value="1"/>
</dbReference>
<dbReference type="CDD" id="cd00268">
    <property type="entry name" value="DEADc"/>
    <property type="match status" value="1"/>
</dbReference>
<feature type="compositionally biased region" description="Basic and acidic residues" evidence="13">
    <location>
        <begin position="459"/>
        <end position="470"/>
    </location>
</feature>
<dbReference type="KEGG" id="dmm:dnm_076420"/>
<dbReference type="GO" id="GO:0005524">
    <property type="term" value="F:ATP binding"/>
    <property type="evidence" value="ECO:0007669"/>
    <property type="project" value="UniProtKB-KW"/>
</dbReference>
<evidence type="ECO:0000256" key="7">
    <source>
        <dbReference type="ARBA" id="ARBA00023016"/>
    </source>
</evidence>
<keyword evidence="18" id="KW-1185">Reference proteome</keyword>
<evidence type="ECO:0000256" key="9">
    <source>
        <dbReference type="ARBA" id="ARBA00047984"/>
    </source>
</evidence>
<dbReference type="InterPro" id="IPR011545">
    <property type="entry name" value="DEAD/DEAH_box_helicase_dom"/>
</dbReference>
<dbReference type="RefSeq" id="WP_246556068.1">
    <property type="nucleotide sequence ID" value="NZ_CP061800.1"/>
</dbReference>
<organism evidence="17 18">
    <name type="scientific">Desulfonema magnum</name>
    <dbReference type="NCBI Taxonomy" id="45655"/>
    <lineage>
        <taxon>Bacteria</taxon>
        <taxon>Pseudomonadati</taxon>
        <taxon>Thermodesulfobacteriota</taxon>
        <taxon>Desulfobacteria</taxon>
        <taxon>Desulfobacterales</taxon>
        <taxon>Desulfococcaceae</taxon>
        <taxon>Desulfonema</taxon>
    </lineage>
</organism>
<dbReference type="PROSITE" id="PS51192">
    <property type="entry name" value="HELICASE_ATP_BIND_1"/>
    <property type="match status" value="1"/>
</dbReference>
<dbReference type="InterPro" id="IPR050079">
    <property type="entry name" value="DEAD_box_RNA_helicase"/>
</dbReference>
<dbReference type="InterPro" id="IPR027417">
    <property type="entry name" value="P-loop_NTPase"/>
</dbReference>
<dbReference type="Proteomes" id="UP000663722">
    <property type="component" value="Chromosome"/>
</dbReference>